<reference evidence="2 3" key="1">
    <citation type="journal article" date="2019" name="Sci. Rep.">
        <title>Nanopore sequencing improves the draft genome of the human pathogenic amoeba Naegleria fowleri.</title>
        <authorList>
            <person name="Liechti N."/>
            <person name="Schurch N."/>
            <person name="Bruggmann R."/>
            <person name="Wittwer M."/>
        </authorList>
    </citation>
    <scope>NUCLEOTIDE SEQUENCE [LARGE SCALE GENOMIC DNA]</scope>
    <source>
        <strain evidence="2 3">ATCC 30894</strain>
    </source>
</reference>
<dbReference type="RefSeq" id="XP_044561830.1">
    <property type="nucleotide sequence ID" value="XM_044707111.1"/>
</dbReference>
<evidence type="ECO:0000313" key="3">
    <source>
        <dbReference type="Proteomes" id="UP000444721"/>
    </source>
</evidence>
<comment type="caution">
    <text evidence="2">The sequence shown here is derived from an EMBL/GenBank/DDBJ whole genome shotgun (WGS) entry which is preliminary data.</text>
</comment>
<dbReference type="AlphaFoldDB" id="A0A6A5BJF7"/>
<dbReference type="VEuPathDB" id="AmoebaDB:NF0079340"/>
<gene>
    <name evidence="2" type="ORF">FDP41_003770</name>
</gene>
<name>A0A6A5BJF7_NAEFO</name>
<proteinExistence type="predicted"/>
<keyword evidence="3" id="KW-1185">Reference proteome</keyword>
<feature type="region of interest" description="Disordered" evidence="1">
    <location>
        <begin position="1"/>
        <end position="30"/>
    </location>
</feature>
<feature type="region of interest" description="Disordered" evidence="1">
    <location>
        <begin position="71"/>
        <end position="104"/>
    </location>
</feature>
<dbReference type="VEuPathDB" id="AmoebaDB:NfTy_064510"/>
<dbReference type="OrthoDB" id="10369291at2759"/>
<dbReference type="Proteomes" id="UP000444721">
    <property type="component" value="Unassembled WGS sequence"/>
</dbReference>
<organism evidence="2 3">
    <name type="scientific">Naegleria fowleri</name>
    <name type="common">Brain eating amoeba</name>
    <dbReference type="NCBI Taxonomy" id="5763"/>
    <lineage>
        <taxon>Eukaryota</taxon>
        <taxon>Discoba</taxon>
        <taxon>Heterolobosea</taxon>
        <taxon>Tetramitia</taxon>
        <taxon>Eutetramitia</taxon>
        <taxon>Vahlkampfiidae</taxon>
        <taxon>Naegleria</taxon>
    </lineage>
</organism>
<sequence length="104" mass="11818">MSSSSSQVTTYPKDGNTSNNKRTTQENQDLMDLVKKTNTKEETKLQKLHKAAGASDVSKCPYHRTMNFVKGAFGMGPKKTKKESEQKKEEEKKEEEEKGWCLVM</sequence>
<dbReference type="VEuPathDB" id="AmoebaDB:FDP41_003770"/>
<dbReference type="GeneID" id="68110988"/>
<protein>
    <submittedName>
        <fullName evidence="2">Uncharacterized protein</fullName>
    </submittedName>
</protein>
<evidence type="ECO:0000256" key="1">
    <source>
        <dbReference type="SAM" id="MobiDB-lite"/>
    </source>
</evidence>
<evidence type="ECO:0000313" key="2">
    <source>
        <dbReference type="EMBL" id="KAF0977117.1"/>
    </source>
</evidence>
<feature type="compositionally biased region" description="Basic and acidic residues" evidence="1">
    <location>
        <begin position="82"/>
        <end position="104"/>
    </location>
</feature>
<dbReference type="EMBL" id="VFQX01000035">
    <property type="protein sequence ID" value="KAF0977117.1"/>
    <property type="molecule type" value="Genomic_DNA"/>
</dbReference>
<accession>A0A6A5BJF7</accession>
<feature type="compositionally biased region" description="Polar residues" evidence="1">
    <location>
        <begin position="1"/>
        <end position="28"/>
    </location>
</feature>